<gene>
    <name evidence="1" type="ORF">EI291_07050</name>
</gene>
<organism evidence="1 2">
    <name type="scientific">Hymenobacter rigui</name>
    <dbReference type="NCBI Taxonomy" id="334424"/>
    <lineage>
        <taxon>Bacteria</taxon>
        <taxon>Pseudomonadati</taxon>
        <taxon>Bacteroidota</taxon>
        <taxon>Cytophagia</taxon>
        <taxon>Cytophagales</taxon>
        <taxon>Hymenobacteraceae</taxon>
        <taxon>Hymenobacter</taxon>
    </lineage>
</organism>
<dbReference type="InterPro" id="IPR007367">
    <property type="entry name" value="DUF433"/>
</dbReference>
<keyword evidence="2" id="KW-1185">Reference proteome</keyword>
<dbReference type="InterPro" id="IPR009057">
    <property type="entry name" value="Homeodomain-like_sf"/>
</dbReference>
<dbReference type="Gene3D" id="1.10.10.10">
    <property type="entry name" value="Winged helix-like DNA-binding domain superfamily/Winged helix DNA-binding domain"/>
    <property type="match status" value="1"/>
</dbReference>
<dbReference type="Pfam" id="PF04255">
    <property type="entry name" value="DUF433"/>
    <property type="match status" value="1"/>
</dbReference>
<sequence>MRIRIADVLNLLAVGLSVEHMVAEIPDLEALDVQATLYYMVVS</sequence>
<dbReference type="Proteomes" id="UP000273500">
    <property type="component" value="Unassembled WGS sequence"/>
</dbReference>
<evidence type="ECO:0000313" key="1">
    <source>
        <dbReference type="EMBL" id="RSK49253.1"/>
    </source>
</evidence>
<reference evidence="1 2" key="1">
    <citation type="submission" date="2018-12" db="EMBL/GenBank/DDBJ databases">
        <authorList>
            <person name="Feng G."/>
            <person name="Zhu H."/>
        </authorList>
    </citation>
    <scope>NUCLEOTIDE SEQUENCE [LARGE SCALE GENOMIC DNA]</scope>
    <source>
        <strain evidence="1 2">KCTC 12533</strain>
    </source>
</reference>
<name>A0A3R9NKJ6_9BACT</name>
<dbReference type="AlphaFoldDB" id="A0A3R9NKJ6"/>
<dbReference type="SUPFAM" id="SSF46689">
    <property type="entry name" value="Homeodomain-like"/>
    <property type="match status" value="1"/>
</dbReference>
<evidence type="ECO:0000313" key="2">
    <source>
        <dbReference type="Proteomes" id="UP000273500"/>
    </source>
</evidence>
<dbReference type="EMBL" id="RWIT01000003">
    <property type="protein sequence ID" value="RSK49253.1"/>
    <property type="molecule type" value="Genomic_DNA"/>
</dbReference>
<dbReference type="OrthoDB" id="1494556at2"/>
<proteinExistence type="predicted"/>
<protein>
    <submittedName>
        <fullName evidence="1">DUF433 domain-containing protein</fullName>
    </submittedName>
</protein>
<comment type="caution">
    <text evidence="1">The sequence shown here is derived from an EMBL/GenBank/DDBJ whole genome shotgun (WGS) entry which is preliminary data.</text>
</comment>
<accession>A0A3R9NKJ6</accession>
<dbReference type="InterPro" id="IPR036388">
    <property type="entry name" value="WH-like_DNA-bd_sf"/>
</dbReference>